<dbReference type="EMBL" id="CADILH010000001">
    <property type="protein sequence ID" value="CAB3929370.1"/>
    <property type="molecule type" value="Genomic_DNA"/>
</dbReference>
<dbReference type="Pfam" id="PF00589">
    <property type="entry name" value="Phage_integrase"/>
    <property type="match status" value="1"/>
</dbReference>
<dbReference type="InterPro" id="IPR013762">
    <property type="entry name" value="Integrase-like_cat_sf"/>
</dbReference>
<dbReference type="SUPFAM" id="SSF47823">
    <property type="entry name" value="lambda integrase-like, N-terminal domain"/>
    <property type="match status" value="1"/>
</dbReference>
<dbReference type="Proteomes" id="UP000494183">
    <property type="component" value="Unassembled WGS sequence"/>
</dbReference>
<dbReference type="InterPro" id="IPR002104">
    <property type="entry name" value="Integrase_catalytic"/>
</dbReference>
<dbReference type="GO" id="GO:0003677">
    <property type="term" value="F:DNA binding"/>
    <property type="evidence" value="ECO:0007669"/>
    <property type="project" value="UniProtKB-KW"/>
</dbReference>
<feature type="domain" description="Tyr recombinase" evidence="5">
    <location>
        <begin position="161"/>
        <end position="353"/>
    </location>
</feature>
<dbReference type="AlphaFoldDB" id="A0A6S7F3B3"/>
<keyword evidence="2" id="KW-0229">DNA integration</keyword>
<dbReference type="PANTHER" id="PTHR30349">
    <property type="entry name" value="PHAGE INTEGRASE-RELATED"/>
    <property type="match status" value="1"/>
</dbReference>
<keyword evidence="3" id="KW-0238">DNA-binding</keyword>
<dbReference type="SUPFAM" id="SSF56349">
    <property type="entry name" value="DNA breaking-rejoining enzymes"/>
    <property type="match status" value="1"/>
</dbReference>
<dbReference type="InterPro" id="IPR010998">
    <property type="entry name" value="Integrase_recombinase_N"/>
</dbReference>
<dbReference type="GO" id="GO:0007059">
    <property type="term" value="P:chromosome segregation"/>
    <property type="evidence" value="ECO:0007669"/>
    <property type="project" value="UniProtKB-KW"/>
</dbReference>
<dbReference type="PROSITE" id="PS51898">
    <property type="entry name" value="TYR_RECOMBINASE"/>
    <property type="match status" value="1"/>
</dbReference>
<evidence type="ECO:0000313" key="7">
    <source>
        <dbReference type="Proteomes" id="UP000494183"/>
    </source>
</evidence>
<sequence>MNTAPSTKEAPLRDGGRLNLEPSVDTAVRALLREGSSTNTLISYRAAIKYWAAWHSLRFGQELKLPMSVEVILTFITDHVEHVASGGLRHGLPGDVDRELVRVGIKKKAGALALSTVEHRLAVMSEAHLAQRMESPCRVPVVQRLLSRIRRAYVKRGARPQKVDALTLQPLKKMLETCDDSLLGIRDRALLLFAWSSGGRRRSEVVAATVENTKRRGESYVFILEQSKTNQEGRVDANSYKPIVGAAADALTRWLESAGITEGALFRRVRRHGFVGGPLSTESVRRIVIERAKRAGLDGRYAAHSLRAGFVTEAGVQGIPMAEIMAMTGHSSVASVVGYHRAGSSLRSAAARLFDAAEERSKPTT</sequence>
<name>A0A6S7F3B3_9BURK</name>
<keyword evidence="1" id="KW-0159">Chromosome partition</keyword>
<accession>A0A6S7F3B3</accession>
<evidence type="ECO:0000259" key="5">
    <source>
        <dbReference type="PROSITE" id="PS51898"/>
    </source>
</evidence>
<dbReference type="Gene3D" id="1.10.150.130">
    <property type="match status" value="1"/>
</dbReference>
<dbReference type="CDD" id="cd00799">
    <property type="entry name" value="INT_Cre_C"/>
    <property type="match status" value="1"/>
</dbReference>
<keyword evidence="7" id="KW-1185">Reference proteome</keyword>
<evidence type="ECO:0000256" key="1">
    <source>
        <dbReference type="ARBA" id="ARBA00022829"/>
    </source>
</evidence>
<evidence type="ECO:0000256" key="4">
    <source>
        <dbReference type="ARBA" id="ARBA00023172"/>
    </source>
</evidence>
<dbReference type="InterPro" id="IPR050090">
    <property type="entry name" value="Tyrosine_recombinase_XerCD"/>
</dbReference>
<organism evidence="6 7">
    <name type="scientific">Achromobacter insolitus</name>
    <dbReference type="NCBI Taxonomy" id="217204"/>
    <lineage>
        <taxon>Bacteria</taxon>
        <taxon>Pseudomonadati</taxon>
        <taxon>Pseudomonadota</taxon>
        <taxon>Betaproteobacteria</taxon>
        <taxon>Burkholderiales</taxon>
        <taxon>Alcaligenaceae</taxon>
        <taxon>Achromobacter</taxon>
    </lineage>
</organism>
<dbReference type="InterPro" id="IPR011010">
    <property type="entry name" value="DNA_brk_join_enz"/>
</dbReference>
<dbReference type="PANTHER" id="PTHR30349:SF81">
    <property type="entry name" value="TYROSINE RECOMBINASE XERC"/>
    <property type="match status" value="1"/>
</dbReference>
<dbReference type="GO" id="GO:0015074">
    <property type="term" value="P:DNA integration"/>
    <property type="evidence" value="ECO:0007669"/>
    <property type="project" value="UniProtKB-KW"/>
</dbReference>
<proteinExistence type="predicted"/>
<evidence type="ECO:0000313" key="6">
    <source>
        <dbReference type="EMBL" id="CAB3929370.1"/>
    </source>
</evidence>
<gene>
    <name evidence="6" type="primary">xerC_1</name>
    <name evidence="6" type="ORF">LMG6000_00422</name>
</gene>
<protein>
    <submittedName>
        <fullName evidence="6">Tyrosine recombinase XerC</fullName>
    </submittedName>
</protein>
<dbReference type="GO" id="GO:0006310">
    <property type="term" value="P:DNA recombination"/>
    <property type="evidence" value="ECO:0007669"/>
    <property type="project" value="UniProtKB-KW"/>
</dbReference>
<keyword evidence="4" id="KW-0233">DNA recombination</keyword>
<evidence type="ECO:0000256" key="2">
    <source>
        <dbReference type="ARBA" id="ARBA00022908"/>
    </source>
</evidence>
<evidence type="ECO:0000256" key="3">
    <source>
        <dbReference type="ARBA" id="ARBA00023125"/>
    </source>
</evidence>
<dbReference type="Gene3D" id="1.10.443.10">
    <property type="entry name" value="Intergrase catalytic core"/>
    <property type="match status" value="1"/>
</dbReference>
<reference evidence="6 7" key="1">
    <citation type="submission" date="2020-04" db="EMBL/GenBank/DDBJ databases">
        <authorList>
            <person name="De Canck E."/>
        </authorList>
    </citation>
    <scope>NUCLEOTIDE SEQUENCE [LARGE SCALE GENOMIC DNA]</scope>
    <source>
        <strain evidence="6 7">LMG 6000</strain>
    </source>
</reference>